<gene>
    <name evidence="2" type="ordered locus">Ilyop_0805</name>
</gene>
<keyword evidence="3" id="KW-1185">Reference proteome</keyword>
<dbReference type="HOGENOM" id="CLU_890745_0_0_0"/>
<keyword evidence="1" id="KW-1133">Transmembrane helix</keyword>
<dbReference type="STRING" id="572544.Ilyop_0805"/>
<feature type="transmembrane region" description="Helical" evidence="1">
    <location>
        <begin position="9"/>
        <end position="26"/>
    </location>
</feature>
<dbReference type="eggNOG" id="COG2755">
    <property type="taxonomic scope" value="Bacteria"/>
</dbReference>
<dbReference type="SUPFAM" id="SSF52266">
    <property type="entry name" value="SGNH hydrolase"/>
    <property type="match status" value="1"/>
</dbReference>
<dbReference type="InterPro" id="IPR036514">
    <property type="entry name" value="SGNH_hydro_sf"/>
</dbReference>
<reference evidence="2 3" key="1">
    <citation type="journal article" date="2010" name="Stand. Genomic Sci.">
        <title>Complete genome sequence of Ilyobacter polytropus type strain (CuHbu1).</title>
        <authorList>
            <person name="Sikorski J."/>
            <person name="Chertkov O."/>
            <person name="Lapidus A."/>
            <person name="Nolan M."/>
            <person name="Lucas S."/>
            <person name="Del Rio T.G."/>
            <person name="Tice H."/>
            <person name="Cheng J.F."/>
            <person name="Tapia R."/>
            <person name="Han C."/>
            <person name="Goodwin L."/>
            <person name="Pitluck S."/>
            <person name="Liolios K."/>
            <person name="Ivanova N."/>
            <person name="Mavromatis K."/>
            <person name="Mikhailova N."/>
            <person name="Pati A."/>
            <person name="Chen A."/>
            <person name="Palaniappan K."/>
            <person name="Land M."/>
            <person name="Hauser L."/>
            <person name="Chang Y.J."/>
            <person name="Jeffries C.D."/>
            <person name="Brambilla E."/>
            <person name="Yasawong M."/>
            <person name="Rohde M."/>
            <person name="Pukall R."/>
            <person name="Spring S."/>
            <person name="Goker M."/>
            <person name="Woyke T."/>
            <person name="Bristow J."/>
            <person name="Eisen J.A."/>
            <person name="Markowitz V."/>
            <person name="Hugenholtz P."/>
            <person name="Kyrpides N.C."/>
            <person name="Klenk H.P."/>
        </authorList>
    </citation>
    <scope>NUCLEOTIDE SEQUENCE [LARGE SCALE GENOMIC DNA]</scope>
    <source>
        <strain evidence="3">ATCC 51220 / DSM 2926 / LMG 16218 / CuHBu1</strain>
    </source>
</reference>
<dbReference type="Proteomes" id="UP000006875">
    <property type="component" value="Chromosome"/>
</dbReference>
<evidence type="ECO:0000313" key="3">
    <source>
        <dbReference type="Proteomes" id="UP000006875"/>
    </source>
</evidence>
<dbReference type="RefSeq" id="WP_013387261.1">
    <property type="nucleotide sequence ID" value="NC_014632.1"/>
</dbReference>
<evidence type="ECO:0008006" key="4">
    <source>
        <dbReference type="Google" id="ProtNLM"/>
    </source>
</evidence>
<dbReference type="EMBL" id="CP002281">
    <property type="protein sequence ID" value="ADO82591.1"/>
    <property type="molecule type" value="Genomic_DNA"/>
</dbReference>
<dbReference type="KEGG" id="ipo:Ilyop_0805"/>
<evidence type="ECO:0000256" key="1">
    <source>
        <dbReference type="SAM" id="Phobius"/>
    </source>
</evidence>
<evidence type="ECO:0000313" key="2">
    <source>
        <dbReference type="EMBL" id="ADO82591.1"/>
    </source>
</evidence>
<accession>E3H7B0</accession>
<name>E3H7B0_ILYPC</name>
<keyword evidence="1" id="KW-0472">Membrane</keyword>
<dbReference type="OrthoDB" id="9796702at2"/>
<organism evidence="2 3">
    <name type="scientific">Ilyobacter polytropus (strain ATCC 51220 / DSM 2926 / LMG 16218 / CuHBu1)</name>
    <dbReference type="NCBI Taxonomy" id="572544"/>
    <lineage>
        <taxon>Bacteria</taxon>
        <taxon>Fusobacteriati</taxon>
        <taxon>Fusobacteriota</taxon>
        <taxon>Fusobacteriia</taxon>
        <taxon>Fusobacteriales</taxon>
        <taxon>Fusobacteriaceae</taxon>
        <taxon>Ilyobacter</taxon>
    </lineage>
</organism>
<dbReference type="AlphaFoldDB" id="E3H7B0"/>
<proteinExistence type="predicted"/>
<dbReference type="Gene3D" id="3.40.50.1110">
    <property type="entry name" value="SGNH hydrolase"/>
    <property type="match status" value="1"/>
</dbReference>
<keyword evidence="1" id="KW-0812">Transmembrane</keyword>
<sequence>MKINVKESIIFTGIFIFIIYSISMFMNSKISPFGYNEKRYPKIQEATKQSDLLILGSSQAYSGFNPRIFDTNLGIHTYNLGTPAEVPVITYYRFEEAMKKSNPKVVIVDIYFRILRYDVNFQYIPQWIKSVSRETKEKMLKELPLKDRLKVIFNITGMDKNMSEYIRNFAKERAAGHKGFVSVKTKASLESLEEENRFANYTFETNHYVMKNIEYLDKIIDSSKKKGIKVIFVTTPLPKSSVEKIENYIEIHNFIEDHLRKKGVDYYDFNVLKNPVFVDTEDFEDGNHLNYYGAAKISEYMSKEILKKEMFE</sequence>
<protein>
    <recommendedName>
        <fullName evidence="4">SGNH hydrolase-type esterase domain-containing protein</fullName>
    </recommendedName>
</protein>